<evidence type="ECO:0000259" key="1">
    <source>
        <dbReference type="Pfam" id="PF13649"/>
    </source>
</evidence>
<dbReference type="OrthoDB" id="184880at2759"/>
<evidence type="ECO:0000313" key="2">
    <source>
        <dbReference type="EMBL" id="KZP00123.1"/>
    </source>
</evidence>
<dbReference type="PANTHER" id="PTHR43591">
    <property type="entry name" value="METHYLTRANSFERASE"/>
    <property type="match status" value="1"/>
</dbReference>
<dbReference type="Gene3D" id="3.40.50.150">
    <property type="entry name" value="Vaccinia Virus protein VP39"/>
    <property type="match status" value="1"/>
</dbReference>
<keyword evidence="2" id="KW-0489">Methyltransferase</keyword>
<keyword evidence="2" id="KW-0808">Transferase</keyword>
<dbReference type="CDD" id="cd02440">
    <property type="entry name" value="AdoMet_MTases"/>
    <property type="match status" value="1"/>
</dbReference>
<dbReference type="InterPro" id="IPR041698">
    <property type="entry name" value="Methyltransf_25"/>
</dbReference>
<organism evidence="2 3">
    <name type="scientific">Calocera viscosa (strain TUFC12733)</name>
    <dbReference type="NCBI Taxonomy" id="1330018"/>
    <lineage>
        <taxon>Eukaryota</taxon>
        <taxon>Fungi</taxon>
        <taxon>Dikarya</taxon>
        <taxon>Basidiomycota</taxon>
        <taxon>Agaricomycotina</taxon>
        <taxon>Dacrymycetes</taxon>
        <taxon>Dacrymycetales</taxon>
        <taxon>Dacrymycetaceae</taxon>
        <taxon>Calocera</taxon>
    </lineage>
</organism>
<dbReference type="InterPro" id="IPR029063">
    <property type="entry name" value="SAM-dependent_MTases_sf"/>
</dbReference>
<dbReference type="STRING" id="1330018.A0A167QPK0"/>
<dbReference type="AlphaFoldDB" id="A0A167QPK0"/>
<reference evidence="2 3" key="1">
    <citation type="journal article" date="2016" name="Mol. Biol. Evol.">
        <title>Comparative Genomics of Early-Diverging Mushroom-Forming Fungi Provides Insights into the Origins of Lignocellulose Decay Capabilities.</title>
        <authorList>
            <person name="Nagy L.G."/>
            <person name="Riley R."/>
            <person name="Tritt A."/>
            <person name="Adam C."/>
            <person name="Daum C."/>
            <person name="Floudas D."/>
            <person name="Sun H."/>
            <person name="Yadav J.S."/>
            <person name="Pangilinan J."/>
            <person name="Larsson K.H."/>
            <person name="Matsuura K."/>
            <person name="Barry K."/>
            <person name="Labutti K."/>
            <person name="Kuo R."/>
            <person name="Ohm R.A."/>
            <person name="Bhattacharya S.S."/>
            <person name="Shirouzu T."/>
            <person name="Yoshinaga Y."/>
            <person name="Martin F.M."/>
            <person name="Grigoriev I.V."/>
            <person name="Hibbett D.S."/>
        </authorList>
    </citation>
    <scope>NUCLEOTIDE SEQUENCE [LARGE SCALE GENOMIC DNA]</scope>
    <source>
        <strain evidence="2 3">TUFC12733</strain>
    </source>
</reference>
<name>A0A167QPK0_CALVF</name>
<sequence>MSTTMTTTITATEERYYTADTYLLPSDGVEKLRLARQHDMLKERLGWEFIPSDLHLQSGDQILDAGTGSGTWAIDTAKSLPAGVTLTGIDIEKKLFPTPLPNTQFLVQSSLDLPQEWSSTFSLAHQRLMVCAFTEDAWQSNISGFYRCLKPGGVLQLLEIDVLRVMPDDLPTPPLTTRWMKALVSLCQSRNIGPQAIVNISDTLNKAGFEDIHMQKKPLYQNGEAGKEARDASIGSQRALKFPFLKAGGFGIAKTAAEFDAFMDNMEDEWATSEFAWLWMSWTARKPGHL</sequence>
<proteinExistence type="predicted"/>
<feature type="domain" description="Methyltransferase" evidence="1">
    <location>
        <begin position="62"/>
        <end position="153"/>
    </location>
</feature>
<keyword evidence="3" id="KW-1185">Reference proteome</keyword>
<gene>
    <name evidence="2" type="ORF">CALVIDRAFT_595531</name>
</gene>
<dbReference type="SUPFAM" id="SSF53335">
    <property type="entry name" value="S-adenosyl-L-methionine-dependent methyltransferases"/>
    <property type="match status" value="1"/>
</dbReference>
<dbReference type="Pfam" id="PF13649">
    <property type="entry name" value="Methyltransf_25"/>
    <property type="match status" value="1"/>
</dbReference>
<accession>A0A167QPK0</accession>
<dbReference type="GO" id="GO:0032259">
    <property type="term" value="P:methylation"/>
    <property type="evidence" value="ECO:0007669"/>
    <property type="project" value="UniProtKB-KW"/>
</dbReference>
<dbReference type="PANTHER" id="PTHR43591:SF24">
    <property type="entry name" value="2-METHOXY-6-POLYPRENYL-1,4-BENZOQUINOL METHYLASE, MITOCHONDRIAL"/>
    <property type="match status" value="1"/>
</dbReference>
<dbReference type="GO" id="GO:0008168">
    <property type="term" value="F:methyltransferase activity"/>
    <property type="evidence" value="ECO:0007669"/>
    <property type="project" value="UniProtKB-KW"/>
</dbReference>
<dbReference type="Proteomes" id="UP000076738">
    <property type="component" value="Unassembled WGS sequence"/>
</dbReference>
<evidence type="ECO:0000313" key="3">
    <source>
        <dbReference type="Proteomes" id="UP000076738"/>
    </source>
</evidence>
<protein>
    <submittedName>
        <fullName evidence="2">S-adenosyl-L-methionine-dependent methyltransferase</fullName>
    </submittedName>
</protein>
<dbReference type="EMBL" id="KV417270">
    <property type="protein sequence ID" value="KZP00123.1"/>
    <property type="molecule type" value="Genomic_DNA"/>
</dbReference>